<sequence length="164" mass="16842">MSSIALDIRDAADHPDTPPAGPAPAPDDDVTGRPATPAARTRTAPARVRCAHCGTVLATDPDRPTDAREATDTAGDFADPDVEPDDNGSAMHAEEAAPTPIPVHALDPAPATPFTAVTCPGSGRGADPRTGDVPETKPDPAPAPATTLPPGLHWRSQPFSHRGY</sequence>
<feature type="compositionally biased region" description="Basic and acidic residues" evidence="1">
    <location>
        <begin position="7"/>
        <end position="16"/>
    </location>
</feature>
<feature type="compositionally biased region" description="Basic and acidic residues" evidence="1">
    <location>
        <begin position="60"/>
        <end position="71"/>
    </location>
</feature>
<keyword evidence="3" id="KW-1185">Reference proteome</keyword>
<comment type="caution">
    <text evidence="2">The sequence shown here is derived from an EMBL/GenBank/DDBJ whole genome shotgun (WGS) entry which is preliminary data.</text>
</comment>
<protein>
    <submittedName>
        <fullName evidence="2">Uncharacterized protein</fullName>
    </submittedName>
</protein>
<name>A0ABP9HN11_9ACTN</name>
<dbReference type="RefSeq" id="WP_345677524.1">
    <property type="nucleotide sequence ID" value="NZ_BAABHS010000016.1"/>
</dbReference>
<feature type="compositionally biased region" description="Low complexity" evidence="1">
    <location>
        <begin position="33"/>
        <end position="47"/>
    </location>
</feature>
<dbReference type="Proteomes" id="UP001500466">
    <property type="component" value="Unassembled WGS sequence"/>
</dbReference>
<gene>
    <name evidence="2" type="ORF">GCM10023205_46160</name>
</gene>
<proteinExistence type="predicted"/>
<evidence type="ECO:0000256" key="1">
    <source>
        <dbReference type="SAM" id="MobiDB-lite"/>
    </source>
</evidence>
<reference evidence="3" key="1">
    <citation type="journal article" date="2019" name="Int. J. Syst. Evol. Microbiol.">
        <title>The Global Catalogue of Microorganisms (GCM) 10K type strain sequencing project: providing services to taxonomists for standard genome sequencing and annotation.</title>
        <authorList>
            <consortium name="The Broad Institute Genomics Platform"/>
            <consortium name="The Broad Institute Genome Sequencing Center for Infectious Disease"/>
            <person name="Wu L."/>
            <person name="Ma J."/>
        </authorList>
    </citation>
    <scope>NUCLEOTIDE SEQUENCE [LARGE SCALE GENOMIC DNA]</scope>
    <source>
        <strain evidence="3">JCM 17986</strain>
    </source>
</reference>
<organism evidence="2 3">
    <name type="scientific">Yinghuangia aomiensis</name>
    <dbReference type="NCBI Taxonomy" id="676205"/>
    <lineage>
        <taxon>Bacteria</taxon>
        <taxon>Bacillati</taxon>
        <taxon>Actinomycetota</taxon>
        <taxon>Actinomycetes</taxon>
        <taxon>Kitasatosporales</taxon>
        <taxon>Streptomycetaceae</taxon>
        <taxon>Yinghuangia</taxon>
    </lineage>
</organism>
<accession>A0ABP9HN11</accession>
<dbReference type="EMBL" id="BAABHS010000016">
    <property type="protein sequence ID" value="GAA4974308.1"/>
    <property type="molecule type" value="Genomic_DNA"/>
</dbReference>
<feature type="compositionally biased region" description="Basic and acidic residues" evidence="1">
    <location>
        <begin position="126"/>
        <end position="138"/>
    </location>
</feature>
<feature type="region of interest" description="Disordered" evidence="1">
    <location>
        <begin position="1"/>
        <end position="164"/>
    </location>
</feature>
<evidence type="ECO:0000313" key="3">
    <source>
        <dbReference type="Proteomes" id="UP001500466"/>
    </source>
</evidence>
<evidence type="ECO:0000313" key="2">
    <source>
        <dbReference type="EMBL" id="GAA4974308.1"/>
    </source>
</evidence>